<organism evidence="1 2">
    <name type="scientific">Endozoicomonas elysicola</name>
    <dbReference type="NCBI Taxonomy" id="305900"/>
    <lineage>
        <taxon>Bacteria</taxon>
        <taxon>Pseudomonadati</taxon>
        <taxon>Pseudomonadota</taxon>
        <taxon>Gammaproteobacteria</taxon>
        <taxon>Oceanospirillales</taxon>
        <taxon>Endozoicomonadaceae</taxon>
        <taxon>Endozoicomonas</taxon>
    </lineage>
</organism>
<evidence type="ECO:0000313" key="2">
    <source>
        <dbReference type="Proteomes" id="UP000027997"/>
    </source>
</evidence>
<dbReference type="RefSeq" id="WP_020583542.1">
    <property type="nucleotide sequence ID" value="NZ_JOJP01000001.1"/>
</dbReference>
<dbReference type="EMBL" id="JOJP01000001">
    <property type="protein sequence ID" value="KEI71821.1"/>
    <property type="molecule type" value="Genomic_DNA"/>
</dbReference>
<evidence type="ECO:0000313" key="1">
    <source>
        <dbReference type="EMBL" id="KEI71821.1"/>
    </source>
</evidence>
<name>A0A081KCE5_9GAMM</name>
<dbReference type="AlphaFoldDB" id="A0A081KCE5"/>
<proteinExistence type="predicted"/>
<accession>A0A081KCE5</accession>
<protein>
    <submittedName>
        <fullName evidence="1">Uncharacterized protein</fullName>
    </submittedName>
</protein>
<comment type="caution">
    <text evidence="1">The sequence shown here is derived from an EMBL/GenBank/DDBJ whole genome shotgun (WGS) entry which is preliminary data.</text>
</comment>
<gene>
    <name evidence="1" type="ORF">GV64_14700</name>
</gene>
<reference evidence="1 2" key="1">
    <citation type="submission" date="2014-06" db="EMBL/GenBank/DDBJ databases">
        <title>Whole Genome Sequences of Three Symbiotic Endozoicomonas Bacteria.</title>
        <authorList>
            <person name="Neave M.J."/>
            <person name="Apprill A."/>
            <person name="Voolstra C.R."/>
        </authorList>
    </citation>
    <scope>NUCLEOTIDE SEQUENCE [LARGE SCALE GENOMIC DNA]</scope>
    <source>
        <strain evidence="1 2">DSM 22380</strain>
    </source>
</reference>
<dbReference type="Proteomes" id="UP000027997">
    <property type="component" value="Unassembled WGS sequence"/>
</dbReference>
<sequence length="134" mass="14515">MDTQNTLTSVHQFNQVNQVSKPAGKNTGSVFGLSVKKREEAGPVLGATQEMNSVLFKETDDNGFVKVLSRKELMDLRNNDPEVFAALYDARPVGNPEEGVFTRGWAIISGALLTYFVGSADDAGTEMKNSTIAD</sequence>
<keyword evidence="2" id="KW-1185">Reference proteome</keyword>